<dbReference type="Proteomes" id="UP000236333">
    <property type="component" value="Unassembled WGS sequence"/>
</dbReference>
<dbReference type="EMBL" id="PGGS01001224">
    <property type="protein sequence ID" value="PNH00690.1"/>
    <property type="molecule type" value="Genomic_DNA"/>
</dbReference>
<dbReference type="InterPro" id="IPR001763">
    <property type="entry name" value="Rhodanese-like_dom"/>
</dbReference>
<name>A0A2J7ZKA7_9CHLO</name>
<evidence type="ECO:0000313" key="3">
    <source>
        <dbReference type="Proteomes" id="UP000236333"/>
    </source>
</evidence>
<protein>
    <recommendedName>
        <fullName evidence="1">Rhodanese domain-containing protein</fullName>
    </recommendedName>
</protein>
<sequence>MRYCVARCSWRPRRVLLRRRLWQLRLSQWPRQQLRPTPPPQFVWSQQAVLMPAWQQQQPLWQQQAAVLPGGGCGDGGCRGRCRAAADRWSGTCCGACSCGGIQFLVQSGFTDVKNVTGGIDSYSRIDPSVPTY</sequence>
<gene>
    <name evidence="2" type="ORF">TSOC_013472</name>
</gene>
<evidence type="ECO:0000259" key="1">
    <source>
        <dbReference type="PROSITE" id="PS50206"/>
    </source>
</evidence>
<proteinExistence type="predicted"/>
<accession>A0A2J7ZKA7</accession>
<feature type="domain" description="Rhodanese" evidence="1">
    <location>
        <begin position="94"/>
        <end position="131"/>
    </location>
</feature>
<comment type="caution">
    <text evidence="2">The sequence shown here is derived from an EMBL/GenBank/DDBJ whole genome shotgun (WGS) entry which is preliminary data.</text>
</comment>
<organism evidence="2 3">
    <name type="scientific">Tetrabaena socialis</name>
    <dbReference type="NCBI Taxonomy" id="47790"/>
    <lineage>
        <taxon>Eukaryota</taxon>
        <taxon>Viridiplantae</taxon>
        <taxon>Chlorophyta</taxon>
        <taxon>core chlorophytes</taxon>
        <taxon>Chlorophyceae</taxon>
        <taxon>CS clade</taxon>
        <taxon>Chlamydomonadales</taxon>
        <taxon>Tetrabaenaceae</taxon>
        <taxon>Tetrabaena</taxon>
    </lineage>
</organism>
<keyword evidence="3" id="KW-1185">Reference proteome</keyword>
<evidence type="ECO:0000313" key="2">
    <source>
        <dbReference type="EMBL" id="PNH00690.1"/>
    </source>
</evidence>
<dbReference type="AlphaFoldDB" id="A0A2J7ZKA7"/>
<dbReference type="PROSITE" id="PS50206">
    <property type="entry name" value="RHODANESE_3"/>
    <property type="match status" value="1"/>
</dbReference>
<dbReference type="OrthoDB" id="1911748at2759"/>
<reference evidence="2 3" key="1">
    <citation type="journal article" date="2017" name="Mol. Biol. Evol.">
        <title>The 4-celled Tetrabaena socialis nuclear genome reveals the essential components for genetic control of cell number at the origin of multicellularity in the volvocine lineage.</title>
        <authorList>
            <person name="Featherston J."/>
            <person name="Arakaki Y."/>
            <person name="Hanschen E.R."/>
            <person name="Ferris P.J."/>
            <person name="Michod R.E."/>
            <person name="Olson B.J.S.C."/>
            <person name="Nozaki H."/>
            <person name="Durand P.M."/>
        </authorList>
    </citation>
    <scope>NUCLEOTIDE SEQUENCE [LARGE SCALE GENOMIC DNA]</scope>
    <source>
        <strain evidence="2 3">NIES-571</strain>
    </source>
</reference>